<gene>
    <name evidence="2" type="ORF">SBRCBS47491_001409</name>
</gene>
<sequence length="1001" mass="108173">MPWLARSQPAASSSQNEASPRLSTTRTSTAQNRFAEPFEAPTKRTAPKPTAHHGHRRHFSSVASKDYDFNVARCISQKPATAPPHPPHPSSWSITESEEEEEEEDGDSGDDKNSSEGEENNKDEEEVENDGEDETMVYSPANATSYRHSTVSNISTSTMSSTATTSTLRRYWSPSTPSSPLPAQMISSSSPQMPSSPPPYRTNHTNRRSVSPTLTPGGSSTMSSSSPSSAASSAASTAPSTAPSTSHSLADDIIHSTALDHLPVSQPYTSEHVVTYIPPLVDGAGGTLSRWQRANQRQTTPSNTSAIPRINRISRISSPNNNSNNNNNATPRIDAHHEATVLSPYRLLWSDLRWLALASPELVRMAWNKTATPVWAVARPRVWSHLLSLPVDDVADAAEAVVQTVLAVSELAMLGLAPTLFLCLPGSLFVFWLLGCMAFLRLASWPLNGGAQARTGTVYRGPWDMDVGNSNSIGVDNSSSDDDDSEDDDEYQQRRRHTEKWYFVSGMGATSRSLAKTGPRVAGVFGRPVTLIRPAYTYGAVADFLLALLQRLLLPFCVLSAPGADTTVYAELRQALRADNDSKNSRIVILAHNTGATAVAQALARLAGDVPTARLAQIQVYTFGSVAPDFVLPRDSTSSTAETACHVEHIAHAHDPCARFGVLRSVRHDLAGRYCGGIFVVGSSAVNNTAASSSNAVVGLGLGSMSSSLSTTTGFRPASRGRSFSPPLPVATTNSNTAIKRNSLNNNNNYSNNRHYRMSFPLSYQQLQQHQQFLHGGHHAQRATYRRSVSATSSTTLVGPTTMSLSSTQRKTMLSMEDYLTALFGPEPWSMRPDTDLVDMDMGMGSDGSTRLSCDAFFLDAVVSVDRELAEKREMAALAAASTPGDPRLTHRPGNDRTNSLRLAKNAHHRLSWTGLGATAKYGTTKGSSLVGGGIKSMKPLLPKRSPTNESFADRDSQPLLGLETVRRICKEYDGQPGRNVSLLAGYFSDAVARHREQFGF</sequence>
<organism evidence="2 3">
    <name type="scientific">Sporothrix bragantina</name>
    <dbReference type="NCBI Taxonomy" id="671064"/>
    <lineage>
        <taxon>Eukaryota</taxon>
        <taxon>Fungi</taxon>
        <taxon>Dikarya</taxon>
        <taxon>Ascomycota</taxon>
        <taxon>Pezizomycotina</taxon>
        <taxon>Sordariomycetes</taxon>
        <taxon>Sordariomycetidae</taxon>
        <taxon>Ophiostomatales</taxon>
        <taxon>Ophiostomataceae</taxon>
        <taxon>Sporothrix</taxon>
    </lineage>
</organism>
<feature type="compositionally biased region" description="Low complexity" evidence="1">
    <location>
        <begin position="149"/>
        <end position="167"/>
    </location>
</feature>
<feature type="compositionally biased region" description="Basic residues" evidence="1">
    <location>
        <begin position="50"/>
        <end position="59"/>
    </location>
</feature>
<comment type="caution">
    <text evidence="2">The sequence shown here is derived from an EMBL/GenBank/DDBJ whole genome shotgun (WGS) entry which is preliminary data.</text>
</comment>
<evidence type="ECO:0000313" key="2">
    <source>
        <dbReference type="EMBL" id="CAK7212279.1"/>
    </source>
</evidence>
<dbReference type="Proteomes" id="UP001642406">
    <property type="component" value="Unassembled WGS sequence"/>
</dbReference>
<feature type="compositionally biased region" description="Acidic residues" evidence="1">
    <location>
        <begin position="479"/>
        <end position="490"/>
    </location>
</feature>
<proteinExistence type="predicted"/>
<accession>A0ABP0AYS9</accession>
<feature type="region of interest" description="Disordered" evidence="1">
    <location>
        <begin position="1"/>
        <end position="247"/>
    </location>
</feature>
<dbReference type="PANTHER" id="PTHR42044:SF2">
    <property type="entry name" value="DUF676 DOMAIN-CONTAINING PROTEIN"/>
    <property type="match status" value="1"/>
</dbReference>
<reference evidence="2 3" key="1">
    <citation type="submission" date="2024-01" db="EMBL/GenBank/DDBJ databases">
        <authorList>
            <person name="Allen C."/>
            <person name="Tagirdzhanova G."/>
        </authorList>
    </citation>
    <scope>NUCLEOTIDE SEQUENCE [LARGE SCALE GENOMIC DNA]</scope>
</reference>
<feature type="compositionally biased region" description="Acidic residues" evidence="1">
    <location>
        <begin position="96"/>
        <end position="108"/>
    </location>
</feature>
<dbReference type="PANTHER" id="PTHR42044">
    <property type="entry name" value="DUF676 DOMAIN-CONTAINING PROTEIN-RELATED"/>
    <property type="match status" value="1"/>
</dbReference>
<protein>
    <recommendedName>
        <fullName evidence="4">Transmembrane protein</fullName>
    </recommendedName>
</protein>
<evidence type="ECO:0008006" key="4">
    <source>
        <dbReference type="Google" id="ProtNLM"/>
    </source>
</evidence>
<feature type="region of interest" description="Disordered" evidence="1">
    <location>
        <begin position="472"/>
        <end position="494"/>
    </location>
</feature>
<evidence type="ECO:0000256" key="1">
    <source>
        <dbReference type="SAM" id="MobiDB-lite"/>
    </source>
</evidence>
<feature type="region of interest" description="Disordered" evidence="1">
    <location>
        <begin position="713"/>
        <end position="734"/>
    </location>
</feature>
<feature type="compositionally biased region" description="Polar residues" evidence="1">
    <location>
        <begin position="9"/>
        <end position="32"/>
    </location>
</feature>
<feature type="compositionally biased region" description="Acidic residues" evidence="1">
    <location>
        <begin position="116"/>
        <end position="135"/>
    </location>
</feature>
<feature type="compositionally biased region" description="Low complexity" evidence="1">
    <location>
        <begin position="182"/>
        <end position="193"/>
    </location>
</feature>
<keyword evidence="3" id="KW-1185">Reference proteome</keyword>
<evidence type="ECO:0000313" key="3">
    <source>
        <dbReference type="Proteomes" id="UP001642406"/>
    </source>
</evidence>
<feature type="region of interest" description="Disordered" evidence="1">
    <location>
        <begin position="934"/>
        <end position="955"/>
    </location>
</feature>
<name>A0ABP0AYS9_9PEZI</name>
<dbReference type="EMBL" id="CAWUHC010000008">
    <property type="protein sequence ID" value="CAK7212279.1"/>
    <property type="molecule type" value="Genomic_DNA"/>
</dbReference>
<feature type="compositionally biased region" description="Low complexity" evidence="1">
    <location>
        <begin position="209"/>
        <end position="247"/>
    </location>
</feature>